<reference evidence="1 2" key="1">
    <citation type="journal article" date="2019" name="PLoS ONE">
        <title>Pup mortality in New Zealand sea lions (Phocarctos hookeri) at Enderby Island, Auckland Islands, 2013-18.</title>
        <authorList>
            <person name="Michael S.A."/>
            <person name="Hayman D.T.S."/>
            <person name="Gray R."/>
            <person name="Zhang J."/>
            <person name="Rogers L."/>
            <person name="Roe W.D."/>
        </authorList>
    </citation>
    <scope>NUCLEOTIDE SEQUENCE [LARGE SCALE GENOMIC DNA]</scope>
    <source>
        <strain evidence="1 2">SM868</strain>
    </source>
</reference>
<accession>A0A844M0L0</accession>
<gene>
    <name evidence="1" type="ORF">GB996_05855</name>
</gene>
<sequence>MATPIVACKPTDTLFSQTKAEEWRDITDTGLPAITPIGLPEFSQKIELIGDEANLSHQDSFSLHNLPEPIGADRTKLSTKYGQGEYGQGDKDLCPKLVESELDAVQIERDFNASASNSCDYYLYPDKGQTLSVHTEPRSIKAYLISPMQHDFDNGAVLVEQADKYVVRLKFAGMAYPLDQQQGEVTINLQ</sequence>
<dbReference type="OrthoDB" id="6657525at2"/>
<dbReference type="RefSeq" id="WP_011961001.1">
    <property type="nucleotide sequence ID" value="NZ_WFKQ01000003.1"/>
</dbReference>
<protein>
    <submittedName>
        <fullName evidence="1">Uncharacterized protein</fullName>
    </submittedName>
</protein>
<proteinExistence type="predicted"/>
<comment type="caution">
    <text evidence="1">The sequence shown here is derived from an EMBL/GenBank/DDBJ whole genome shotgun (WGS) entry which is preliminary data.</text>
</comment>
<evidence type="ECO:0000313" key="1">
    <source>
        <dbReference type="EMBL" id="MUG32314.1"/>
    </source>
</evidence>
<evidence type="ECO:0000313" key="2">
    <source>
        <dbReference type="Proteomes" id="UP000442109"/>
    </source>
</evidence>
<dbReference type="Proteomes" id="UP000442109">
    <property type="component" value="Unassembled WGS sequence"/>
</dbReference>
<organism evidence="1 2">
    <name type="scientific">Psychrobacter sanguinis</name>
    <dbReference type="NCBI Taxonomy" id="861445"/>
    <lineage>
        <taxon>Bacteria</taxon>
        <taxon>Pseudomonadati</taxon>
        <taxon>Pseudomonadota</taxon>
        <taxon>Gammaproteobacteria</taxon>
        <taxon>Moraxellales</taxon>
        <taxon>Moraxellaceae</taxon>
        <taxon>Psychrobacter</taxon>
    </lineage>
</organism>
<keyword evidence="2" id="KW-1185">Reference proteome</keyword>
<dbReference type="AlphaFoldDB" id="A0A844M0L0"/>
<dbReference type="EMBL" id="WFKQ01000003">
    <property type="protein sequence ID" value="MUG32314.1"/>
    <property type="molecule type" value="Genomic_DNA"/>
</dbReference>
<name>A0A844M0L0_9GAMM</name>